<dbReference type="Gene3D" id="1.25.40.10">
    <property type="entry name" value="Tetratricopeptide repeat domain"/>
    <property type="match status" value="1"/>
</dbReference>
<organism evidence="2 3">
    <name type="scientific">Saccharopolyspora gregorii</name>
    <dbReference type="NCBI Taxonomy" id="33914"/>
    <lineage>
        <taxon>Bacteria</taxon>
        <taxon>Bacillati</taxon>
        <taxon>Actinomycetota</taxon>
        <taxon>Actinomycetes</taxon>
        <taxon>Pseudonocardiales</taxon>
        <taxon>Pseudonocardiaceae</taxon>
        <taxon>Saccharopolyspora</taxon>
    </lineage>
</organism>
<dbReference type="InterPro" id="IPR001387">
    <property type="entry name" value="Cro/C1-type_HTH"/>
</dbReference>
<dbReference type="InterPro" id="IPR000225">
    <property type="entry name" value="Armadillo"/>
</dbReference>
<dbReference type="RefSeq" id="WP_344928352.1">
    <property type="nucleotide sequence ID" value="NZ_BAAAYK010000038.1"/>
</dbReference>
<gene>
    <name evidence="2" type="ORF">GCM10020366_37860</name>
</gene>
<name>A0ABP6RUN4_9PSEU</name>
<dbReference type="EMBL" id="BAAAYK010000038">
    <property type="protein sequence ID" value="GAA3359926.1"/>
    <property type="molecule type" value="Genomic_DNA"/>
</dbReference>
<evidence type="ECO:0000259" key="1">
    <source>
        <dbReference type="PROSITE" id="PS50943"/>
    </source>
</evidence>
<dbReference type="InterPro" id="IPR010982">
    <property type="entry name" value="Lambda_DNA-bd_dom_sf"/>
</dbReference>
<dbReference type="Proteomes" id="UP001500483">
    <property type="component" value="Unassembled WGS sequence"/>
</dbReference>
<dbReference type="InterPro" id="IPR011990">
    <property type="entry name" value="TPR-like_helical_dom_sf"/>
</dbReference>
<proteinExistence type="predicted"/>
<dbReference type="SMART" id="SM00530">
    <property type="entry name" value="HTH_XRE"/>
    <property type="match status" value="1"/>
</dbReference>
<dbReference type="SUPFAM" id="SSF47413">
    <property type="entry name" value="lambda repressor-like DNA-binding domains"/>
    <property type="match status" value="1"/>
</dbReference>
<dbReference type="PROSITE" id="PS50943">
    <property type="entry name" value="HTH_CROC1"/>
    <property type="match status" value="1"/>
</dbReference>
<reference evidence="3" key="1">
    <citation type="journal article" date="2019" name="Int. J. Syst. Evol. Microbiol.">
        <title>The Global Catalogue of Microorganisms (GCM) 10K type strain sequencing project: providing services to taxonomists for standard genome sequencing and annotation.</title>
        <authorList>
            <consortium name="The Broad Institute Genomics Platform"/>
            <consortium name="The Broad Institute Genome Sequencing Center for Infectious Disease"/>
            <person name="Wu L."/>
            <person name="Ma J."/>
        </authorList>
    </citation>
    <scope>NUCLEOTIDE SEQUENCE [LARGE SCALE GENOMIC DNA]</scope>
    <source>
        <strain evidence="3">JCM 9687</strain>
    </source>
</reference>
<accession>A0ABP6RUN4</accession>
<dbReference type="PROSITE" id="PS50176">
    <property type="entry name" value="ARM_REPEAT"/>
    <property type="match status" value="1"/>
</dbReference>
<sequence>MGDDVSWRIKQARERAGMSRPVLGGLVGRSAEWVKAVETGRLQTPKLHTLIRLAKALDIADLAELTGNHDPVQVSRLDGVSTHSALQEVQTALTTSRFRAPAGDIDLSHLGERLRSAWTLRHASPDHRTKVGRLLPALIRDAQDAVRAQDGPQRRQARRLLAGVHLLANFYVAYQPAPELVWLVVDRAVTEAHEADDPQLIGGAAWAMVQVLRESGRWDEALEVATGALRLLAARPEDDEWNGMRGALLAECALTWARKGRLGEALRYWVLADTAARTLGPGYRHVQSSFSVAVLRAHAVSINVDLRRGGEALRAERRLGGGRITSVPRRARHLIEIARAHEQQDDRQSTLATLREAHRTAPETTRFNGWARELSAALLENPPTGEAAAARELARGLQVS</sequence>
<dbReference type="Pfam" id="PF13560">
    <property type="entry name" value="HTH_31"/>
    <property type="match status" value="1"/>
</dbReference>
<evidence type="ECO:0000313" key="2">
    <source>
        <dbReference type="EMBL" id="GAA3359926.1"/>
    </source>
</evidence>
<dbReference type="Gene3D" id="1.10.260.40">
    <property type="entry name" value="lambda repressor-like DNA-binding domains"/>
    <property type="match status" value="1"/>
</dbReference>
<feature type="domain" description="HTH cro/C1-type" evidence="1">
    <location>
        <begin position="9"/>
        <end position="65"/>
    </location>
</feature>
<dbReference type="CDD" id="cd00093">
    <property type="entry name" value="HTH_XRE"/>
    <property type="match status" value="1"/>
</dbReference>
<keyword evidence="3" id="KW-1185">Reference proteome</keyword>
<evidence type="ECO:0000313" key="3">
    <source>
        <dbReference type="Proteomes" id="UP001500483"/>
    </source>
</evidence>
<comment type="caution">
    <text evidence="2">The sequence shown here is derived from an EMBL/GenBank/DDBJ whole genome shotgun (WGS) entry which is preliminary data.</text>
</comment>
<protein>
    <recommendedName>
        <fullName evidence="1">HTH cro/C1-type domain-containing protein</fullName>
    </recommendedName>
</protein>
<dbReference type="SUPFAM" id="SSF48452">
    <property type="entry name" value="TPR-like"/>
    <property type="match status" value="1"/>
</dbReference>